<keyword evidence="2" id="KW-1185">Reference proteome</keyword>
<dbReference type="AlphaFoldDB" id="A0A0G4NZS1"/>
<dbReference type="Proteomes" id="UP000053732">
    <property type="component" value="Unassembled WGS sequence"/>
</dbReference>
<organism evidence="1 2">
    <name type="scientific">Penicillium camemberti (strain FM 013)</name>
    <dbReference type="NCBI Taxonomy" id="1429867"/>
    <lineage>
        <taxon>Eukaryota</taxon>
        <taxon>Fungi</taxon>
        <taxon>Dikarya</taxon>
        <taxon>Ascomycota</taxon>
        <taxon>Pezizomycotina</taxon>
        <taxon>Eurotiomycetes</taxon>
        <taxon>Eurotiomycetidae</taxon>
        <taxon>Eurotiales</taxon>
        <taxon>Aspergillaceae</taxon>
        <taxon>Penicillium</taxon>
    </lineage>
</organism>
<accession>A0A0G4NZS1</accession>
<proteinExistence type="predicted"/>
<evidence type="ECO:0000313" key="1">
    <source>
        <dbReference type="EMBL" id="CRL19548.1"/>
    </source>
</evidence>
<name>A0A0G4NZS1_PENC3</name>
<reference evidence="1 2" key="1">
    <citation type="journal article" date="2014" name="Nat. Commun.">
        <title>Multiple recent horizontal transfers of a large genomic region in cheese making fungi.</title>
        <authorList>
            <person name="Cheeseman K."/>
            <person name="Ropars J."/>
            <person name="Renault P."/>
            <person name="Dupont J."/>
            <person name="Gouzy J."/>
            <person name="Branca A."/>
            <person name="Abraham A.L."/>
            <person name="Ceppi M."/>
            <person name="Conseiller E."/>
            <person name="Debuchy R."/>
            <person name="Malagnac F."/>
            <person name="Goarin A."/>
            <person name="Silar P."/>
            <person name="Lacoste S."/>
            <person name="Sallet E."/>
            <person name="Bensimon A."/>
            <person name="Giraud T."/>
            <person name="Brygoo Y."/>
        </authorList>
    </citation>
    <scope>NUCLEOTIDE SEQUENCE [LARGE SCALE GENOMIC DNA]</scope>
    <source>
        <strain evidence="2">FM 013</strain>
    </source>
</reference>
<protein>
    <submittedName>
        <fullName evidence="1">Str. FM013</fullName>
    </submittedName>
</protein>
<sequence length="40" mass="4662">MVHHVHRPTDLIWHSSSLSGLPMEWTVQKLDITVKPNNTR</sequence>
<gene>
    <name evidence="1" type="ORF">PCAMFM013_S003g000339</name>
</gene>
<dbReference type="EMBL" id="HG793136">
    <property type="protein sequence ID" value="CRL19548.1"/>
    <property type="molecule type" value="Genomic_DNA"/>
</dbReference>
<evidence type="ECO:0000313" key="2">
    <source>
        <dbReference type="Proteomes" id="UP000053732"/>
    </source>
</evidence>